<keyword evidence="1" id="KW-0812">Transmembrane</keyword>
<sequence length="116" mass="13333">MTSQFPALQIDTNRPTTNTLTSSWKPRVGVLFESFMLYIVTLADAMPFRIVAFGLRKCYRRLEVQAGLQVKRNTITLRQHCLGLESLDSSSEDLNIRRPSLFYESKQFFGSHVNTE</sequence>
<dbReference type="EMBL" id="JASBNA010000036">
    <property type="protein sequence ID" value="KAK7682327.1"/>
    <property type="molecule type" value="Genomic_DNA"/>
</dbReference>
<organism evidence="2 3">
    <name type="scientific">Cerrena zonata</name>
    <dbReference type="NCBI Taxonomy" id="2478898"/>
    <lineage>
        <taxon>Eukaryota</taxon>
        <taxon>Fungi</taxon>
        <taxon>Dikarya</taxon>
        <taxon>Basidiomycota</taxon>
        <taxon>Agaricomycotina</taxon>
        <taxon>Agaricomycetes</taxon>
        <taxon>Polyporales</taxon>
        <taxon>Cerrenaceae</taxon>
        <taxon>Cerrena</taxon>
    </lineage>
</organism>
<name>A0AAW0FQF6_9APHY</name>
<dbReference type="AlphaFoldDB" id="A0AAW0FQF6"/>
<accession>A0AAW0FQF6</accession>
<keyword evidence="1" id="KW-0472">Membrane</keyword>
<evidence type="ECO:0000256" key="1">
    <source>
        <dbReference type="SAM" id="Phobius"/>
    </source>
</evidence>
<keyword evidence="3" id="KW-1185">Reference proteome</keyword>
<reference evidence="2 3" key="1">
    <citation type="submission" date="2022-09" db="EMBL/GenBank/DDBJ databases">
        <authorList>
            <person name="Palmer J.M."/>
        </authorList>
    </citation>
    <scope>NUCLEOTIDE SEQUENCE [LARGE SCALE GENOMIC DNA]</scope>
    <source>
        <strain evidence="2 3">DSM 7382</strain>
    </source>
</reference>
<proteinExistence type="predicted"/>
<evidence type="ECO:0000313" key="2">
    <source>
        <dbReference type="EMBL" id="KAK7682327.1"/>
    </source>
</evidence>
<comment type="caution">
    <text evidence="2">The sequence shown here is derived from an EMBL/GenBank/DDBJ whole genome shotgun (WGS) entry which is preliminary data.</text>
</comment>
<protein>
    <submittedName>
        <fullName evidence="2">Uncharacterized protein</fullName>
    </submittedName>
</protein>
<dbReference type="Proteomes" id="UP001385951">
    <property type="component" value="Unassembled WGS sequence"/>
</dbReference>
<keyword evidence="1" id="KW-1133">Transmembrane helix</keyword>
<gene>
    <name evidence="2" type="ORF">QCA50_014531</name>
</gene>
<evidence type="ECO:0000313" key="3">
    <source>
        <dbReference type="Proteomes" id="UP001385951"/>
    </source>
</evidence>
<feature type="transmembrane region" description="Helical" evidence="1">
    <location>
        <begin position="35"/>
        <end position="55"/>
    </location>
</feature>